<evidence type="ECO:0000313" key="1">
    <source>
        <dbReference type="EMBL" id="KAG5411420.1"/>
    </source>
</evidence>
<dbReference type="Proteomes" id="UP000823674">
    <property type="component" value="Chromosome A02"/>
</dbReference>
<comment type="caution">
    <text evidence="1">The sequence shown here is derived from an EMBL/GenBank/DDBJ whole genome shotgun (WGS) entry which is preliminary data.</text>
</comment>
<gene>
    <name evidence="1" type="primary">A02g510600.1_BraROA</name>
    <name evidence="1" type="ORF">IGI04_007739</name>
</gene>
<dbReference type="EMBL" id="JADBGQ010000002">
    <property type="protein sequence ID" value="KAG5411420.1"/>
    <property type="molecule type" value="Genomic_DNA"/>
</dbReference>
<reference evidence="1 2" key="1">
    <citation type="submission" date="2021-03" db="EMBL/GenBank/DDBJ databases">
        <authorList>
            <person name="King G.J."/>
            <person name="Bancroft I."/>
            <person name="Baten A."/>
            <person name="Bloomfield J."/>
            <person name="Borpatragohain P."/>
            <person name="He Z."/>
            <person name="Irish N."/>
            <person name="Irwin J."/>
            <person name="Liu K."/>
            <person name="Mauleon R.P."/>
            <person name="Moore J."/>
            <person name="Morris R."/>
            <person name="Ostergaard L."/>
            <person name="Wang B."/>
            <person name="Wells R."/>
        </authorList>
    </citation>
    <scope>NUCLEOTIDE SEQUENCE [LARGE SCALE GENOMIC DNA]</scope>
    <source>
        <strain evidence="1">R-o-18</strain>
        <tissue evidence="1">Leaf</tissue>
    </source>
</reference>
<evidence type="ECO:0000313" key="2">
    <source>
        <dbReference type="Proteomes" id="UP000823674"/>
    </source>
</evidence>
<name>A0ABQ7NKR8_BRACM</name>
<proteinExistence type="predicted"/>
<organism evidence="1 2">
    <name type="scientific">Brassica rapa subsp. trilocularis</name>
    <dbReference type="NCBI Taxonomy" id="1813537"/>
    <lineage>
        <taxon>Eukaryota</taxon>
        <taxon>Viridiplantae</taxon>
        <taxon>Streptophyta</taxon>
        <taxon>Embryophyta</taxon>
        <taxon>Tracheophyta</taxon>
        <taxon>Spermatophyta</taxon>
        <taxon>Magnoliopsida</taxon>
        <taxon>eudicotyledons</taxon>
        <taxon>Gunneridae</taxon>
        <taxon>Pentapetalae</taxon>
        <taxon>rosids</taxon>
        <taxon>malvids</taxon>
        <taxon>Brassicales</taxon>
        <taxon>Brassicaceae</taxon>
        <taxon>Brassiceae</taxon>
        <taxon>Brassica</taxon>
    </lineage>
</organism>
<protein>
    <submittedName>
        <fullName evidence="1">Uncharacterized protein</fullName>
    </submittedName>
</protein>
<accession>A0ABQ7NKR8</accession>
<sequence>MQLILLQGSHDENAIEKETPPLFPMFQDLRSISLPRIGFKGEPRSRLLHSGWSVFVSLM</sequence>
<keyword evidence="2" id="KW-1185">Reference proteome</keyword>